<evidence type="ECO:0000313" key="8">
    <source>
        <dbReference type="EMBL" id="KAJ8898821.1"/>
    </source>
</evidence>
<evidence type="ECO:0000256" key="2">
    <source>
        <dbReference type="ARBA" id="ARBA00022723"/>
    </source>
</evidence>
<dbReference type="CDD" id="cd00371">
    <property type="entry name" value="HMA"/>
    <property type="match status" value="1"/>
</dbReference>
<feature type="compositionally biased region" description="Acidic residues" evidence="6">
    <location>
        <begin position="128"/>
        <end position="144"/>
    </location>
</feature>
<organism evidence="8 9">
    <name type="scientific">Erythroxylum novogranatense</name>
    <dbReference type="NCBI Taxonomy" id="1862640"/>
    <lineage>
        <taxon>Eukaryota</taxon>
        <taxon>Viridiplantae</taxon>
        <taxon>Streptophyta</taxon>
        <taxon>Embryophyta</taxon>
        <taxon>Tracheophyta</taxon>
        <taxon>Spermatophyta</taxon>
        <taxon>Magnoliopsida</taxon>
        <taxon>eudicotyledons</taxon>
        <taxon>Gunneridae</taxon>
        <taxon>Pentapetalae</taxon>
        <taxon>rosids</taxon>
        <taxon>fabids</taxon>
        <taxon>Malpighiales</taxon>
        <taxon>Erythroxylaceae</taxon>
        <taxon>Erythroxylum</taxon>
    </lineage>
</organism>
<dbReference type="GO" id="GO:0046872">
    <property type="term" value="F:metal ion binding"/>
    <property type="evidence" value="ECO:0007669"/>
    <property type="project" value="UniProtKB-KW"/>
</dbReference>
<evidence type="ECO:0000313" key="9">
    <source>
        <dbReference type="Proteomes" id="UP001159364"/>
    </source>
</evidence>
<evidence type="ECO:0000256" key="6">
    <source>
        <dbReference type="SAM" id="MobiDB-lite"/>
    </source>
</evidence>
<feature type="compositionally biased region" description="Basic and acidic residues" evidence="6">
    <location>
        <begin position="118"/>
        <end position="127"/>
    </location>
</feature>
<comment type="similarity">
    <text evidence="5">Belongs to the HIPP family.</text>
</comment>
<evidence type="ECO:0000256" key="5">
    <source>
        <dbReference type="ARBA" id="ARBA00024045"/>
    </source>
</evidence>
<proteinExistence type="inferred from homology"/>
<comment type="caution">
    <text evidence="8">The sequence shown here is derived from an EMBL/GenBank/DDBJ whole genome shotgun (WGS) entry which is preliminary data.</text>
</comment>
<sequence>MGTKPPEDAPEQLKYQTWNLKVSIHCEGCKKKVKKVLQGIEGVYKTEIDSRHKVTVTGNVDAETLIKKLVRSGKHAELWLEKPEKEKKSGRSNNSGKQKDTKDNPEVGDVPQLTSTENLDKATKTDETNGEDDQQAEFDSEEATEPSATATGVGGNGSKKKKRKKKKKNAQDGNSNNGAAAAGGDTSGNPPPGNVSPRTLSDPEPPGPSMTHSPPWQHANPYLPMYYSASPAYGLSYSTAYPSSSACYYPPPIQSHLNYHHQPPPPSDPIIMYNDDDESGCSIM</sequence>
<feature type="region of interest" description="Disordered" evidence="6">
    <location>
        <begin position="258"/>
        <end position="284"/>
    </location>
</feature>
<feature type="compositionally biased region" description="Low complexity" evidence="6">
    <location>
        <begin position="171"/>
        <end position="188"/>
    </location>
</feature>
<feature type="compositionally biased region" description="Acidic residues" evidence="6">
    <location>
        <begin position="274"/>
        <end position="284"/>
    </location>
</feature>
<keyword evidence="2" id="KW-0479">Metal-binding</keyword>
<dbReference type="InterPro" id="IPR036163">
    <property type="entry name" value="HMA_dom_sf"/>
</dbReference>
<feature type="compositionally biased region" description="Basic and acidic residues" evidence="6">
    <location>
        <begin position="74"/>
        <end position="89"/>
    </location>
</feature>
<evidence type="ECO:0000256" key="4">
    <source>
        <dbReference type="ARBA" id="ARBA00023289"/>
    </source>
</evidence>
<keyword evidence="4" id="KW-0636">Prenylation</keyword>
<reference evidence="8 9" key="1">
    <citation type="submission" date="2021-09" db="EMBL/GenBank/DDBJ databases">
        <title>Genomic insights and catalytic innovation underlie evolution of tropane alkaloids biosynthesis.</title>
        <authorList>
            <person name="Wang Y.-J."/>
            <person name="Tian T."/>
            <person name="Huang J.-P."/>
            <person name="Huang S.-X."/>
        </authorList>
    </citation>
    <scope>NUCLEOTIDE SEQUENCE [LARGE SCALE GENOMIC DNA]</scope>
    <source>
        <strain evidence="8">KIB-2018</strain>
        <tissue evidence="8">Leaf</tissue>
    </source>
</reference>
<dbReference type="PROSITE" id="PS50846">
    <property type="entry name" value="HMA_2"/>
    <property type="match status" value="1"/>
</dbReference>
<dbReference type="InterPro" id="IPR006121">
    <property type="entry name" value="HMA_dom"/>
</dbReference>
<dbReference type="PANTHER" id="PTHR45868:SF80">
    <property type="entry name" value="F15K9.8-RELATED"/>
    <property type="match status" value="1"/>
</dbReference>
<dbReference type="AlphaFoldDB" id="A0AAV8U8R9"/>
<name>A0AAV8U8R9_9ROSI</name>
<dbReference type="Pfam" id="PF00403">
    <property type="entry name" value="HMA"/>
    <property type="match status" value="1"/>
</dbReference>
<keyword evidence="9" id="KW-1185">Reference proteome</keyword>
<protein>
    <recommendedName>
        <fullName evidence="7">HMA domain-containing protein</fullName>
    </recommendedName>
</protein>
<feature type="compositionally biased region" description="Basic residues" evidence="6">
    <location>
        <begin position="158"/>
        <end position="168"/>
    </location>
</feature>
<keyword evidence="1" id="KW-0488">Methylation</keyword>
<keyword evidence="3" id="KW-0449">Lipoprotein</keyword>
<dbReference type="EMBL" id="JAIWQS010000008">
    <property type="protein sequence ID" value="KAJ8898821.1"/>
    <property type="molecule type" value="Genomic_DNA"/>
</dbReference>
<accession>A0AAV8U8R9</accession>
<dbReference type="Gene3D" id="3.30.70.100">
    <property type="match status" value="1"/>
</dbReference>
<dbReference type="Proteomes" id="UP001159364">
    <property type="component" value="Linkage Group LG08"/>
</dbReference>
<evidence type="ECO:0000256" key="1">
    <source>
        <dbReference type="ARBA" id="ARBA00022481"/>
    </source>
</evidence>
<feature type="domain" description="HMA" evidence="7">
    <location>
        <begin position="15"/>
        <end position="77"/>
    </location>
</feature>
<dbReference type="SUPFAM" id="SSF55008">
    <property type="entry name" value="HMA, heavy metal-associated domain"/>
    <property type="match status" value="1"/>
</dbReference>
<gene>
    <name evidence="8" type="ORF">K2173_007246</name>
</gene>
<evidence type="ECO:0000256" key="3">
    <source>
        <dbReference type="ARBA" id="ARBA00023288"/>
    </source>
</evidence>
<dbReference type="PANTHER" id="PTHR45868">
    <property type="entry name" value="HEAVY METAL-ASSOCIATED ISOPRENYLATED PLANT PROTEIN 33-RELATED"/>
    <property type="match status" value="1"/>
</dbReference>
<evidence type="ECO:0000259" key="7">
    <source>
        <dbReference type="PROSITE" id="PS50846"/>
    </source>
</evidence>
<feature type="region of interest" description="Disordered" evidence="6">
    <location>
        <begin position="72"/>
        <end position="223"/>
    </location>
</feature>